<feature type="transmembrane region" description="Helical" evidence="1">
    <location>
        <begin position="104"/>
        <end position="126"/>
    </location>
</feature>
<accession>A0A1X1UFN6</accession>
<feature type="transmembrane region" description="Helical" evidence="1">
    <location>
        <begin position="162"/>
        <end position="181"/>
    </location>
</feature>
<keyword evidence="3" id="KW-1185">Reference proteome</keyword>
<evidence type="ECO:0008006" key="4">
    <source>
        <dbReference type="Google" id="ProtNLM"/>
    </source>
</evidence>
<proteinExistence type="predicted"/>
<evidence type="ECO:0000256" key="1">
    <source>
        <dbReference type="SAM" id="Phobius"/>
    </source>
</evidence>
<dbReference type="Pfam" id="PF10821">
    <property type="entry name" value="DUF2567"/>
    <property type="match status" value="1"/>
</dbReference>
<organism evidence="2 3">
    <name type="scientific">Mycobacterium fragae</name>
    <dbReference type="NCBI Taxonomy" id="1260918"/>
    <lineage>
        <taxon>Bacteria</taxon>
        <taxon>Bacillati</taxon>
        <taxon>Actinomycetota</taxon>
        <taxon>Actinomycetes</taxon>
        <taxon>Mycobacteriales</taxon>
        <taxon>Mycobacteriaceae</taxon>
        <taxon>Mycobacterium</taxon>
    </lineage>
</organism>
<reference evidence="2 3" key="1">
    <citation type="submission" date="2016-01" db="EMBL/GenBank/DDBJ databases">
        <title>The new phylogeny of the genus Mycobacterium.</title>
        <authorList>
            <person name="Tarcisio F."/>
            <person name="Conor M."/>
            <person name="Antonella G."/>
            <person name="Elisabetta G."/>
            <person name="Giulia F.S."/>
            <person name="Sara T."/>
            <person name="Anna F."/>
            <person name="Clotilde B."/>
            <person name="Roberto B."/>
            <person name="Veronica D.S."/>
            <person name="Fabio R."/>
            <person name="Monica P."/>
            <person name="Olivier J."/>
            <person name="Enrico T."/>
            <person name="Nicola S."/>
        </authorList>
    </citation>
    <scope>NUCLEOTIDE SEQUENCE [LARGE SCALE GENOMIC DNA]</scope>
    <source>
        <strain evidence="2 3">DSM 45731</strain>
    </source>
</reference>
<dbReference type="AlphaFoldDB" id="A0A1X1UFN6"/>
<keyword evidence="1" id="KW-0472">Membrane</keyword>
<protein>
    <recommendedName>
        <fullName evidence="4">DUF2567 domain-containing protein</fullName>
    </recommendedName>
</protein>
<evidence type="ECO:0000313" key="3">
    <source>
        <dbReference type="Proteomes" id="UP000194000"/>
    </source>
</evidence>
<dbReference type="EMBL" id="LQOW01000034">
    <property type="protein sequence ID" value="ORV55611.1"/>
    <property type="molecule type" value="Genomic_DNA"/>
</dbReference>
<sequence length="215" mass="22488">MTGLAGHEPAAAPRTSRRRAVVTVVAGLLVTGVLIGGLWAWIAPPIHGVVALTRDGDRVRDYLGDESEHFFVAAFLMLGLLHVVAAVTAVLAWQWRPHRGPAMVVGLCTGMVLAAAAAVGLGALLVHLRYGSVDFDTVPVSPHNRVYYFTEAPPVFFGRTPWVMACTLLLPAMAAALVYAVPAAATARDDLGGYPAVDSPETDAVTAGGDAPSVR</sequence>
<feature type="transmembrane region" description="Helical" evidence="1">
    <location>
        <begin position="20"/>
        <end position="42"/>
    </location>
</feature>
<gene>
    <name evidence="2" type="ORF">AWC06_04265</name>
</gene>
<evidence type="ECO:0000313" key="2">
    <source>
        <dbReference type="EMBL" id="ORV55611.1"/>
    </source>
</evidence>
<name>A0A1X1UFN6_9MYCO</name>
<comment type="caution">
    <text evidence="2">The sequence shown here is derived from an EMBL/GenBank/DDBJ whole genome shotgun (WGS) entry which is preliminary data.</text>
</comment>
<dbReference type="RefSeq" id="WP_211282016.1">
    <property type="nucleotide sequence ID" value="NZ_JACKVI010000006.1"/>
</dbReference>
<dbReference type="Proteomes" id="UP000194000">
    <property type="component" value="Unassembled WGS sequence"/>
</dbReference>
<feature type="transmembrane region" description="Helical" evidence="1">
    <location>
        <begin position="70"/>
        <end position="92"/>
    </location>
</feature>
<keyword evidence="1" id="KW-0812">Transmembrane</keyword>
<dbReference type="STRING" id="1260918.AWC06_04265"/>
<dbReference type="InterPro" id="IPR021213">
    <property type="entry name" value="DUF2567"/>
</dbReference>
<keyword evidence="1" id="KW-1133">Transmembrane helix</keyword>